<dbReference type="Gene3D" id="3.40.50.1000">
    <property type="entry name" value="HAD superfamily/HAD-like"/>
    <property type="match status" value="1"/>
</dbReference>
<sequence>MIAADPLRLIVFDVDGTLVDSQAHILASMAHAYACLEVEPPTREDILGIVGLSLPVAMARLSPELTAEQHGKLVEGYKNSFADIRKSGAPLEMSPLYPGARDVLDHLLGQDEPLVGIATGKSRRGLTHLLDAHGLTGVFATEQVADNHPSKPHPSMLLTALEETGVEAANAVMIGDTTFDIEMGRAAGMATIGVSWGYHPTEALAAAGAERVVDRYEDLPGAIERVWEG</sequence>
<dbReference type="InterPro" id="IPR023198">
    <property type="entry name" value="PGP-like_dom2"/>
</dbReference>
<proteinExistence type="predicted"/>
<dbReference type="Proteomes" id="UP000239480">
    <property type="component" value="Unassembled WGS sequence"/>
</dbReference>
<evidence type="ECO:0000313" key="1">
    <source>
        <dbReference type="EMBL" id="PRY22980.1"/>
    </source>
</evidence>
<dbReference type="GO" id="GO:0006281">
    <property type="term" value="P:DNA repair"/>
    <property type="evidence" value="ECO:0007669"/>
    <property type="project" value="TreeGrafter"/>
</dbReference>
<dbReference type="Pfam" id="PF13419">
    <property type="entry name" value="HAD_2"/>
    <property type="match status" value="1"/>
</dbReference>
<gene>
    <name evidence="1" type="ORF">CLV78_10532</name>
</gene>
<dbReference type="InterPro" id="IPR041492">
    <property type="entry name" value="HAD_2"/>
</dbReference>
<dbReference type="SUPFAM" id="SSF56784">
    <property type="entry name" value="HAD-like"/>
    <property type="match status" value="1"/>
</dbReference>
<dbReference type="SFLD" id="SFLDG01135">
    <property type="entry name" value="C1.5.6:_HAD__Beta-PGM__Phospha"/>
    <property type="match status" value="1"/>
</dbReference>
<dbReference type="SFLD" id="SFLDG01129">
    <property type="entry name" value="C1.5:_HAD__Beta-PGM__Phosphata"/>
    <property type="match status" value="1"/>
</dbReference>
<dbReference type="GO" id="GO:0008967">
    <property type="term" value="F:phosphoglycolate phosphatase activity"/>
    <property type="evidence" value="ECO:0007669"/>
    <property type="project" value="TreeGrafter"/>
</dbReference>
<dbReference type="InterPro" id="IPR023214">
    <property type="entry name" value="HAD_sf"/>
</dbReference>
<dbReference type="PANTHER" id="PTHR43434:SF24">
    <property type="entry name" value="HYDROLASE-RELATED"/>
    <property type="match status" value="1"/>
</dbReference>
<dbReference type="Gene3D" id="1.10.150.240">
    <property type="entry name" value="Putative phosphatase, domain 2"/>
    <property type="match status" value="1"/>
</dbReference>
<accession>A0A2T0RPE7</accession>
<dbReference type="InterPro" id="IPR036412">
    <property type="entry name" value="HAD-like_sf"/>
</dbReference>
<name>A0A2T0RPE7_9RHOB</name>
<organism evidence="1 2">
    <name type="scientific">Aliiruegeria haliotis</name>
    <dbReference type="NCBI Taxonomy" id="1280846"/>
    <lineage>
        <taxon>Bacteria</taxon>
        <taxon>Pseudomonadati</taxon>
        <taxon>Pseudomonadota</taxon>
        <taxon>Alphaproteobacteria</taxon>
        <taxon>Rhodobacterales</taxon>
        <taxon>Roseobacteraceae</taxon>
        <taxon>Aliiruegeria</taxon>
    </lineage>
</organism>
<keyword evidence="2" id="KW-1185">Reference proteome</keyword>
<dbReference type="SFLD" id="SFLDS00003">
    <property type="entry name" value="Haloacid_Dehalogenase"/>
    <property type="match status" value="1"/>
</dbReference>
<dbReference type="GO" id="GO:0005829">
    <property type="term" value="C:cytosol"/>
    <property type="evidence" value="ECO:0007669"/>
    <property type="project" value="TreeGrafter"/>
</dbReference>
<evidence type="ECO:0000313" key="2">
    <source>
        <dbReference type="Proteomes" id="UP000239480"/>
    </source>
</evidence>
<dbReference type="AlphaFoldDB" id="A0A2T0RPE7"/>
<protein>
    <submittedName>
        <fullName evidence="1">Phosphoglycolate phosphatase</fullName>
    </submittedName>
</protein>
<dbReference type="NCBIfam" id="TIGR01549">
    <property type="entry name" value="HAD-SF-IA-v1"/>
    <property type="match status" value="1"/>
</dbReference>
<dbReference type="NCBIfam" id="TIGR01509">
    <property type="entry name" value="HAD-SF-IA-v3"/>
    <property type="match status" value="1"/>
</dbReference>
<dbReference type="OrthoDB" id="9793014at2"/>
<reference evidence="1 2" key="1">
    <citation type="submission" date="2018-03" db="EMBL/GenBank/DDBJ databases">
        <title>Genomic Encyclopedia of Archaeal and Bacterial Type Strains, Phase II (KMG-II): from individual species to whole genera.</title>
        <authorList>
            <person name="Goeker M."/>
        </authorList>
    </citation>
    <scope>NUCLEOTIDE SEQUENCE [LARGE SCALE GENOMIC DNA]</scope>
    <source>
        <strain evidence="1 2">DSM 29328</strain>
    </source>
</reference>
<dbReference type="RefSeq" id="WP_106205301.1">
    <property type="nucleotide sequence ID" value="NZ_PVTD01000005.1"/>
</dbReference>
<dbReference type="EMBL" id="PVTD01000005">
    <property type="protein sequence ID" value="PRY22980.1"/>
    <property type="molecule type" value="Genomic_DNA"/>
</dbReference>
<dbReference type="PANTHER" id="PTHR43434">
    <property type="entry name" value="PHOSPHOGLYCOLATE PHOSPHATASE"/>
    <property type="match status" value="1"/>
</dbReference>
<dbReference type="InterPro" id="IPR050155">
    <property type="entry name" value="HAD-like_hydrolase_sf"/>
</dbReference>
<comment type="caution">
    <text evidence="1">The sequence shown here is derived from an EMBL/GenBank/DDBJ whole genome shotgun (WGS) entry which is preliminary data.</text>
</comment>
<dbReference type="InterPro" id="IPR006439">
    <property type="entry name" value="HAD-SF_hydro_IA"/>
</dbReference>